<evidence type="ECO:0000313" key="2">
    <source>
        <dbReference type="EMBL" id="SMF31905.1"/>
    </source>
</evidence>
<proteinExistence type="predicted"/>
<dbReference type="Proteomes" id="UP000192911">
    <property type="component" value="Unassembled WGS sequence"/>
</dbReference>
<accession>A0A1X7ED92</accession>
<feature type="transmembrane region" description="Helical" evidence="1">
    <location>
        <begin position="24"/>
        <end position="46"/>
    </location>
</feature>
<sequence length="189" mass="20373">MTGATVLVFRHLRGALCVTRRGLLRLPMLLLMLRLLLLVLLLMIGLRVRLTVGMRRIAARMVLASAVAIVTREPMGRAAMSSEQMVQMLRGGVLRVRRLPRMLRVPEQAVAIEAGAQIGPPALVRGRAGSGVLDLVGVGCATGVADGRHVGTAALMRRIAKRRIVEPPQPAVSKSVPVTANSLMLWEIV</sequence>
<dbReference type="AlphaFoldDB" id="A0A1X7ED92"/>
<evidence type="ECO:0000313" key="3">
    <source>
        <dbReference type="Proteomes" id="UP000192911"/>
    </source>
</evidence>
<reference evidence="3" key="1">
    <citation type="submission" date="2017-04" db="EMBL/GenBank/DDBJ databases">
        <authorList>
            <person name="Varghese N."/>
            <person name="Submissions S."/>
        </authorList>
    </citation>
    <scope>NUCLEOTIDE SEQUENCE [LARGE SCALE GENOMIC DNA]</scope>
    <source>
        <strain evidence="3">Ballard 720</strain>
    </source>
</reference>
<protein>
    <submittedName>
        <fullName evidence="2">Uncharacterized protein</fullName>
    </submittedName>
</protein>
<keyword evidence="1" id="KW-1133">Transmembrane helix</keyword>
<dbReference type="PROSITE" id="PS50890">
    <property type="entry name" value="PUA"/>
    <property type="match status" value="1"/>
</dbReference>
<organism evidence="2 3">
    <name type="scientific">Trinickia caryophylli</name>
    <name type="common">Paraburkholderia caryophylli</name>
    <dbReference type="NCBI Taxonomy" id="28094"/>
    <lineage>
        <taxon>Bacteria</taxon>
        <taxon>Pseudomonadati</taxon>
        <taxon>Pseudomonadota</taxon>
        <taxon>Betaproteobacteria</taxon>
        <taxon>Burkholderiales</taxon>
        <taxon>Burkholderiaceae</taxon>
        <taxon>Trinickia</taxon>
    </lineage>
</organism>
<keyword evidence="1" id="KW-0812">Transmembrane</keyword>
<keyword evidence="3" id="KW-1185">Reference proteome</keyword>
<name>A0A1X7ED92_TRICW</name>
<dbReference type="EMBL" id="FXAH01000005">
    <property type="protein sequence ID" value="SMF31905.1"/>
    <property type="molecule type" value="Genomic_DNA"/>
</dbReference>
<keyword evidence="1" id="KW-0472">Membrane</keyword>
<gene>
    <name evidence="2" type="ORF">SAMN06295900_105227</name>
</gene>
<evidence type="ECO:0000256" key="1">
    <source>
        <dbReference type="SAM" id="Phobius"/>
    </source>
</evidence>